<dbReference type="InterPro" id="IPR000014">
    <property type="entry name" value="PAS"/>
</dbReference>
<name>A0ABX6TBE9_9SPHN</name>
<keyword evidence="3" id="KW-1185">Reference proteome</keyword>
<proteinExistence type="predicted"/>
<evidence type="ECO:0000313" key="2">
    <source>
        <dbReference type="EMBL" id="QNP46694.1"/>
    </source>
</evidence>
<accession>A0ABX6TBE9</accession>
<dbReference type="Proteomes" id="UP000516105">
    <property type="component" value="Chromosome"/>
</dbReference>
<protein>
    <submittedName>
        <fullName evidence="2">PAS domain-containing protein</fullName>
    </submittedName>
</protein>
<dbReference type="Pfam" id="PF08448">
    <property type="entry name" value="PAS_4"/>
    <property type="match status" value="1"/>
</dbReference>
<evidence type="ECO:0000313" key="3">
    <source>
        <dbReference type="Proteomes" id="UP000516105"/>
    </source>
</evidence>
<dbReference type="CDD" id="cd00130">
    <property type="entry name" value="PAS"/>
    <property type="match status" value="1"/>
</dbReference>
<reference evidence="2 3" key="1">
    <citation type="submission" date="2020-08" db="EMBL/GenBank/DDBJ databases">
        <title>Genome sequence of Sphingomonas sediminicola KACC 15039T.</title>
        <authorList>
            <person name="Hyun D.-W."/>
            <person name="Bae J.-W."/>
        </authorList>
    </citation>
    <scope>NUCLEOTIDE SEQUENCE [LARGE SCALE GENOMIC DNA]</scope>
    <source>
        <strain evidence="2 3">KACC 15039</strain>
    </source>
</reference>
<gene>
    <name evidence="2" type="ORF">H9L14_06335</name>
</gene>
<dbReference type="Gene3D" id="3.30.450.20">
    <property type="entry name" value="PAS domain"/>
    <property type="match status" value="1"/>
</dbReference>
<dbReference type="PROSITE" id="PS50112">
    <property type="entry name" value="PAS"/>
    <property type="match status" value="1"/>
</dbReference>
<sequence length="186" mass="20862">MLETSQPEALLNSALAAVEDGDGYRAELDKIRIPIYTTDADGWVTYWNQACVDFAGREPQLGEDRWCVTWRLFTQEGESLPHDECPMATAIRERRSVRSEIAIALRPNGSRVAFRPYPTPLFDKAGDLQGAINMLIDISEEQAETLKEQAARCRRLANSTEDLSAREILRSMAAGYDRSAQSLQHS</sequence>
<organism evidence="2 3">
    <name type="scientific">Sphingomonas sediminicola</name>
    <dbReference type="NCBI Taxonomy" id="386874"/>
    <lineage>
        <taxon>Bacteria</taxon>
        <taxon>Pseudomonadati</taxon>
        <taxon>Pseudomonadota</taxon>
        <taxon>Alphaproteobacteria</taxon>
        <taxon>Sphingomonadales</taxon>
        <taxon>Sphingomonadaceae</taxon>
        <taxon>Sphingomonas</taxon>
    </lineage>
</organism>
<dbReference type="NCBIfam" id="TIGR00229">
    <property type="entry name" value="sensory_box"/>
    <property type="match status" value="1"/>
</dbReference>
<evidence type="ECO:0000259" key="1">
    <source>
        <dbReference type="PROSITE" id="PS50112"/>
    </source>
</evidence>
<dbReference type="RefSeq" id="WP_187709647.1">
    <property type="nucleotide sequence ID" value="NZ_CP060782.1"/>
</dbReference>
<feature type="domain" description="PAS" evidence="1">
    <location>
        <begin position="20"/>
        <end position="60"/>
    </location>
</feature>
<dbReference type="InterPro" id="IPR035965">
    <property type="entry name" value="PAS-like_dom_sf"/>
</dbReference>
<dbReference type="SUPFAM" id="SSF55785">
    <property type="entry name" value="PYP-like sensor domain (PAS domain)"/>
    <property type="match status" value="1"/>
</dbReference>
<dbReference type="EMBL" id="CP060782">
    <property type="protein sequence ID" value="QNP46694.1"/>
    <property type="molecule type" value="Genomic_DNA"/>
</dbReference>
<dbReference type="InterPro" id="IPR013656">
    <property type="entry name" value="PAS_4"/>
</dbReference>